<dbReference type="AlphaFoldDB" id="A0AA48IIF3"/>
<sequence length="128" mass="13515">MSFGRPGGLSDNFKASPPLRGSFPLDHDGECKAFMVSYMKCLKENKNNSGACRLEARGYLGCRMDNQLMDREEWTNLGLGDVTEKANKSAPSESAKTTNAASGTGGASASNTGSGGSSGSRWVPSERI</sequence>
<evidence type="ECO:0000256" key="4">
    <source>
        <dbReference type="ARBA" id="ARBA00037279"/>
    </source>
</evidence>
<evidence type="ECO:0000256" key="6">
    <source>
        <dbReference type="SAM" id="MobiDB-lite"/>
    </source>
</evidence>
<comment type="subcellular location">
    <subcellularLocation>
        <location evidence="1">Cytoplasm</location>
    </subcellularLocation>
</comment>
<evidence type="ECO:0000256" key="3">
    <source>
        <dbReference type="ARBA" id="ARBA00023157"/>
    </source>
</evidence>
<gene>
    <name evidence="7" type="primary">COX19</name>
    <name evidence="7" type="ORF">CcaverHIS019_0204200</name>
</gene>
<dbReference type="GO" id="GO:0033617">
    <property type="term" value="P:mitochondrial respiratory chain complex IV assembly"/>
    <property type="evidence" value="ECO:0007669"/>
    <property type="project" value="TreeGrafter"/>
</dbReference>
<evidence type="ECO:0008006" key="9">
    <source>
        <dbReference type="Google" id="ProtNLM"/>
    </source>
</evidence>
<organism evidence="7 8">
    <name type="scientific">Cutaneotrichosporon cavernicola</name>
    <dbReference type="NCBI Taxonomy" id="279322"/>
    <lineage>
        <taxon>Eukaryota</taxon>
        <taxon>Fungi</taxon>
        <taxon>Dikarya</taxon>
        <taxon>Basidiomycota</taxon>
        <taxon>Agaricomycotina</taxon>
        <taxon>Tremellomycetes</taxon>
        <taxon>Trichosporonales</taxon>
        <taxon>Trichosporonaceae</taxon>
        <taxon>Cutaneotrichosporon</taxon>
    </lineage>
</organism>
<keyword evidence="2" id="KW-0963">Cytoplasm</keyword>
<dbReference type="GeneID" id="85492929"/>
<dbReference type="PROSITE" id="PS51808">
    <property type="entry name" value="CHCH"/>
    <property type="match status" value="1"/>
</dbReference>
<reference evidence="7" key="1">
    <citation type="journal article" date="2023" name="BMC Genomics">
        <title>Chromosome-level genome assemblies of Cutaneotrichosporon spp. (Trichosporonales, Basidiomycota) reveal imbalanced evolution between nucleotide sequences and chromosome synteny.</title>
        <authorList>
            <person name="Kobayashi Y."/>
            <person name="Kayamori A."/>
            <person name="Aoki K."/>
            <person name="Shiwa Y."/>
            <person name="Matsutani M."/>
            <person name="Fujita N."/>
            <person name="Sugita T."/>
            <person name="Iwasaki W."/>
            <person name="Tanaka N."/>
            <person name="Takashima M."/>
        </authorList>
    </citation>
    <scope>NUCLEOTIDE SEQUENCE</scope>
    <source>
        <strain evidence="7">HIS019</strain>
    </source>
</reference>
<keyword evidence="3" id="KW-1015">Disulfide bond</keyword>
<protein>
    <recommendedName>
        <fullName evidence="9">CHCH domain-containing protein</fullName>
    </recommendedName>
</protein>
<evidence type="ECO:0000256" key="1">
    <source>
        <dbReference type="ARBA" id="ARBA00004496"/>
    </source>
</evidence>
<dbReference type="KEGG" id="ccac:CcaHIS019_0204200"/>
<evidence type="ECO:0000256" key="5">
    <source>
        <dbReference type="ARBA" id="ARBA00038223"/>
    </source>
</evidence>
<dbReference type="InterPro" id="IPR051383">
    <property type="entry name" value="COX19"/>
</dbReference>
<feature type="region of interest" description="Disordered" evidence="6">
    <location>
        <begin position="82"/>
        <end position="128"/>
    </location>
</feature>
<feature type="region of interest" description="Disordered" evidence="6">
    <location>
        <begin position="1"/>
        <end position="21"/>
    </location>
</feature>
<evidence type="ECO:0000256" key="2">
    <source>
        <dbReference type="ARBA" id="ARBA00022490"/>
    </source>
</evidence>
<dbReference type="PANTHER" id="PTHR21107">
    <property type="entry name" value="CYTOCHROME C OXIDASE ASSEMBLY PROTEIN COX19"/>
    <property type="match status" value="1"/>
</dbReference>
<dbReference type="EMBL" id="AP028213">
    <property type="protein sequence ID" value="BEI89058.1"/>
    <property type="molecule type" value="Genomic_DNA"/>
</dbReference>
<comment type="similarity">
    <text evidence="5">Belongs to the COX19 family.</text>
</comment>
<comment type="function">
    <text evidence="4">Required for the assembly of mitochondrial cytochrome c oxidase.</text>
</comment>
<dbReference type="PANTHER" id="PTHR21107:SF2">
    <property type="entry name" value="CYTOCHROME C OXIDASE ASSEMBLY PROTEIN COX19"/>
    <property type="match status" value="1"/>
</dbReference>
<feature type="compositionally biased region" description="Low complexity" evidence="6">
    <location>
        <begin position="97"/>
        <end position="112"/>
    </location>
</feature>
<keyword evidence="8" id="KW-1185">Reference proteome</keyword>
<accession>A0AA48IIF3</accession>
<evidence type="ECO:0000313" key="8">
    <source>
        <dbReference type="Proteomes" id="UP001233271"/>
    </source>
</evidence>
<proteinExistence type="inferred from homology"/>
<name>A0AA48IIF3_9TREE</name>
<evidence type="ECO:0000313" key="7">
    <source>
        <dbReference type="EMBL" id="BEI89058.1"/>
    </source>
</evidence>
<dbReference type="Proteomes" id="UP001233271">
    <property type="component" value="Chromosome 2"/>
</dbReference>
<dbReference type="GO" id="GO:0005758">
    <property type="term" value="C:mitochondrial intermembrane space"/>
    <property type="evidence" value="ECO:0007669"/>
    <property type="project" value="TreeGrafter"/>
</dbReference>
<dbReference type="RefSeq" id="XP_060454324.1">
    <property type="nucleotide sequence ID" value="XM_060597429.1"/>
</dbReference>